<dbReference type="PRINTS" id="PR00786">
    <property type="entry name" value="NEPRILYSIN"/>
</dbReference>
<dbReference type="InterPro" id="IPR008753">
    <property type="entry name" value="Peptidase_M13_N"/>
</dbReference>
<organism evidence="12">
    <name type="scientific">Ixodes ricinus</name>
    <name type="common">Common tick</name>
    <name type="synonym">Acarus ricinus</name>
    <dbReference type="NCBI Taxonomy" id="34613"/>
    <lineage>
        <taxon>Eukaryota</taxon>
        <taxon>Metazoa</taxon>
        <taxon>Ecdysozoa</taxon>
        <taxon>Arthropoda</taxon>
        <taxon>Chelicerata</taxon>
        <taxon>Arachnida</taxon>
        <taxon>Acari</taxon>
        <taxon>Parasitiformes</taxon>
        <taxon>Ixodida</taxon>
        <taxon>Ixodoidea</taxon>
        <taxon>Ixodidae</taxon>
        <taxon>Ixodinae</taxon>
        <taxon>Ixodes</taxon>
    </lineage>
</organism>
<dbReference type="InterPro" id="IPR024079">
    <property type="entry name" value="MetalloPept_cat_dom_sf"/>
</dbReference>
<dbReference type="GO" id="GO:0046872">
    <property type="term" value="F:metal ion binding"/>
    <property type="evidence" value="ECO:0007669"/>
    <property type="project" value="UniProtKB-KW"/>
</dbReference>
<keyword evidence="6" id="KW-0862">Zinc</keyword>
<evidence type="ECO:0000256" key="9">
    <source>
        <dbReference type="SAM" id="SignalP"/>
    </source>
</evidence>
<accession>A0A6B0VEG9</accession>
<evidence type="ECO:0000256" key="1">
    <source>
        <dbReference type="ARBA" id="ARBA00001947"/>
    </source>
</evidence>
<keyword evidence="7" id="KW-0482">Metalloprotease</keyword>
<feature type="signal peptide" evidence="9">
    <location>
        <begin position="1"/>
        <end position="21"/>
    </location>
</feature>
<feature type="domain" description="Peptidase M13 N-terminal" evidence="11">
    <location>
        <begin position="332"/>
        <end position="503"/>
    </location>
</feature>
<evidence type="ECO:0000256" key="4">
    <source>
        <dbReference type="ARBA" id="ARBA00022723"/>
    </source>
</evidence>
<dbReference type="PROSITE" id="PS51885">
    <property type="entry name" value="NEPRILYSIN"/>
    <property type="match status" value="1"/>
</dbReference>
<dbReference type="AlphaFoldDB" id="A0A6B0VEG9"/>
<evidence type="ECO:0000313" key="12">
    <source>
        <dbReference type="EMBL" id="MXV00608.1"/>
    </source>
</evidence>
<dbReference type="InterPro" id="IPR042089">
    <property type="entry name" value="Peptidase_M13_dom_2"/>
</dbReference>
<feature type="compositionally biased region" description="Polar residues" evidence="8">
    <location>
        <begin position="310"/>
        <end position="329"/>
    </location>
</feature>
<dbReference type="Pfam" id="PF01431">
    <property type="entry name" value="Peptidase_M13"/>
    <property type="match status" value="1"/>
</dbReference>
<evidence type="ECO:0000256" key="8">
    <source>
        <dbReference type="SAM" id="MobiDB-lite"/>
    </source>
</evidence>
<dbReference type="GO" id="GO:0004222">
    <property type="term" value="F:metalloendopeptidase activity"/>
    <property type="evidence" value="ECO:0007669"/>
    <property type="project" value="InterPro"/>
</dbReference>
<keyword evidence="4" id="KW-0479">Metal-binding</keyword>
<evidence type="ECO:0000256" key="6">
    <source>
        <dbReference type="ARBA" id="ARBA00022833"/>
    </source>
</evidence>
<dbReference type="InterPro" id="IPR018497">
    <property type="entry name" value="Peptidase_M13_C"/>
</dbReference>
<dbReference type="GO" id="GO:0005886">
    <property type="term" value="C:plasma membrane"/>
    <property type="evidence" value="ECO:0007669"/>
    <property type="project" value="TreeGrafter"/>
</dbReference>
<proteinExistence type="inferred from homology"/>
<name>A0A6B0VEG9_IXORI</name>
<dbReference type="InterPro" id="IPR000718">
    <property type="entry name" value="Peptidase_M13"/>
</dbReference>
<keyword evidence="3" id="KW-0645">Protease</keyword>
<dbReference type="Pfam" id="PF05649">
    <property type="entry name" value="Peptidase_M13_N"/>
    <property type="match status" value="2"/>
</dbReference>
<dbReference type="EMBL" id="GIFC01018524">
    <property type="protein sequence ID" value="MXV00608.1"/>
    <property type="molecule type" value="Transcribed_RNA"/>
</dbReference>
<evidence type="ECO:0000256" key="2">
    <source>
        <dbReference type="ARBA" id="ARBA00007357"/>
    </source>
</evidence>
<dbReference type="CDD" id="cd08662">
    <property type="entry name" value="M13"/>
    <property type="match status" value="1"/>
</dbReference>
<evidence type="ECO:0000256" key="7">
    <source>
        <dbReference type="ARBA" id="ARBA00023049"/>
    </source>
</evidence>
<dbReference type="Gene3D" id="3.40.390.10">
    <property type="entry name" value="Collagenase (Catalytic Domain)"/>
    <property type="match status" value="2"/>
</dbReference>
<feature type="domain" description="Peptidase M13 C-terminal" evidence="10">
    <location>
        <begin position="565"/>
        <end position="772"/>
    </location>
</feature>
<feature type="domain" description="Peptidase M13 N-terminal" evidence="11">
    <location>
        <begin position="52"/>
        <end position="242"/>
    </location>
</feature>
<dbReference type="PANTHER" id="PTHR11733">
    <property type="entry name" value="ZINC METALLOPROTEASE FAMILY M13 NEPRILYSIN-RELATED"/>
    <property type="match status" value="1"/>
</dbReference>
<dbReference type="Gene3D" id="1.10.1380.10">
    <property type="entry name" value="Neutral endopeptidase , domain2"/>
    <property type="match status" value="2"/>
</dbReference>
<keyword evidence="5" id="KW-0378">Hydrolase</keyword>
<feature type="region of interest" description="Disordered" evidence="8">
    <location>
        <begin position="302"/>
        <end position="329"/>
    </location>
</feature>
<evidence type="ECO:0000259" key="11">
    <source>
        <dbReference type="Pfam" id="PF05649"/>
    </source>
</evidence>
<comment type="similarity">
    <text evidence="2">Belongs to the peptidase M13 family.</text>
</comment>
<evidence type="ECO:0000259" key="10">
    <source>
        <dbReference type="Pfam" id="PF01431"/>
    </source>
</evidence>
<comment type="cofactor">
    <cofactor evidence="1">
        <name>Zn(2+)</name>
        <dbReference type="ChEBI" id="CHEBI:29105"/>
    </cofactor>
</comment>
<sequence length="772" mass="88860">MNCWTAARIFIMSAVICSATADTKGEDGVCKTADCMRLGLELSDAINASADPCDDFYDYVCKKWKNKTKIPPYLPSYGHLWLIRDEVAKKINETLRGKTIKQDNQTFEDKIVMAYNSCMKGANELHELNSTLNTFGIKQWPMMLNSTETVNWTDIYRKIRIEGDMSFIFSINLKPYFHNTSQRAISIERYEMVPSPDFSNNDTLEAYKKFITQTIILFSGMPTNVATEIAQNILDFQANITKKLYYDFKPPVLNISSDEFESYLAYDGSEETTDIVEKLDDLSGLPDLGNFRLSDENINNDHKYFHPEESSNSSGLDATEISETTSQPSRKLKDINEVLKKLIKDIFQDASVNLTEEEKVNLPEPSFLTHAMDLLNSTSAATVNNYFGWMLLYKLGPIASHNITKLNFEFNQVWRGLQGEEPRWRHCVSALNDPYDPILGYGLGRLYVDNYFNSTQKKDVESIAERIRDALGDVIQNNTWMDTDTKEKAKNKLKNMVFKIGYPEEIYKEDVLKDMYKHVGNVTENDSFLDIYLNFRKNNAIHKLQKVHSSYNRSQEWPHDLTKVNAYYSKLENSAVLTAVILQHPFYSFGLPSSVKMGTLGWILGHELNHALYDPGSDHDEYGNKRDWWSKEARNNFTKPEKCVKDLYKDQIEEETCMKINENQTLNENIADIKGLETAFEAHRRLLRQFPNVTQRLPCLNESNPDKLFFISLAYSFCQNDQLAELRDIVLRDPHTPSKTRVNRHLGKSKNFLETFQCKASSRMNIGSKCEV</sequence>
<reference evidence="12" key="1">
    <citation type="submission" date="2019-12" db="EMBL/GenBank/DDBJ databases">
        <title>An insight into the sialome of adult female Ixodes ricinus ticks feeding for 6 days.</title>
        <authorList>
            <person name="Perner J."/>
            <person name="Ribeiro J.M.C."/>
        </authorList>
    </citation>
    <scope>NUCLEOTIDE SEQUENCE</scope>
    <source>
        <strain evidence="12">Semi-engorged</strain>
        <tissue evidence="12">Salivary glands</tissue>
    </source>
</reference>
<feature type="chain" id="PRO_5025412112" evidence="9">
    <location>
        <begin position="22"/>
        <end position="772"/>
    </location>
</feature>
<keyword evidence="9" id="KW-0732">Signal</keyword>
<dbReference type="GO" id="GO:0016485">
    <property type="term" value="P:protein processing"/>
    <property type="evidence" value="ECO:0007669"/>
    <property type="project" value="TreeGrafter"/>
</dbReference>
<evidence type="ECO:0000256" key="5">
    <source>
        <dbReference type="ARBA" id="ARBA00022801"/>
    </source>
</evidence>
<protein>
    <submittedName>
        <fullName evidence="12">Putative peptidase family m13 includes neprilysin and endothelin-converting enzyme i</fullName>
    </submittedName>
</protein>
<dbReference type="SUPFAM" id="SSF55486">
    <property type="entry name" value="Metalloproteases ('zincins'), catalytic domain"/>
    <property type="match status" value="2"/>
</dbReference>
<evidence type="ECO:0000256" key="3">
    <source>
        <dbReference type="ARBA" id="ARBA00022670"/>
    </source>
</evidence>
<dbReference type="PANTHER" id="PTHR11733:SF241">
    <property type="entry name" value="GH26575P-RELATED"/>
    <property type="match status" value="1"/>
</dbReference>